<feature type="domain" description="MADF" evidence="2">
    <location>
        <begin position="1"/>
        <end position="91"/>
    </location>
</feature>
<reference evidence="3" key="1">
    <citation type="submission" date="2017-08" db="EMBL/GenBank/DDBJ databases">
        <title>Assembly of the North American Bullfrog Genome.</title>
        <authorList>
            <person name="Warren R.L."/>
            <person name="Vandervalk B.P."/>
            <person name="Kucuk E."/>
            <person name="Birol I."/>
            <person name="Helbing C."/>
            <person name="Pandoh P."/>
            <person name="Behsaz B."/>
            <person name="Mohamadi H."/>
            <person name="Chu J."/>
            <person name="Jackman S."/>
            <person name="Hammond S.A."/>
            <person name="Veldhoen N."/>
            <person name="Kirk H."/>
            <person name="Zhao Y."/>
            <person name="Coope R."/>
            <person name="Pleasance S."/>
            <person name="Moore R."/>
            <person name="Holt R."/>
        </authorList>
    </citation>
    <scope>NUCLEOTIDE SEQUENCE</scope>
    <source>
        <strain evidence="3">Bruno</strain>
        <tissue evidence="3">Liver</tissue>
    </source>
</reference>
<dbReference type="OrthoDB" id="8195247at2759"/>
<feature type="non-terminal residue" evidence="3">
    <location>
        <position position="175"/>
    </location>
</feature>
<feature type="region of interest" description="Disordered" evidence="1">
    <location>
        <begin position="91"/>
        <end position="175"/>
    </location>
</feature>
<dbReference type="EMBL" id="KV922904">
    <property type="protein sequence ID" value="PIO41185.1"/>
    <property type="molecule type" value="Genomic_DNA"/>
</dbReference>
<dbReference type="PANTHER" id="PTHR21505:SF8">
    <property type="entry name" value="DPT-YFP REPRESSOR BY OVEREXPRESSION, ISOFORM D-RELATED"/>
    <property type="match status" value="1"/>
</dbReference>
<proteinExistence type="predicted"/>
<dbReference type="PROSITE" id="PS51029">
    <property type="entry name" value="MADF"/>
    <property type="match status" value="1"/>
</dbReference>
<dbReference type="AlphaFoldDB" id="A0A2G9SM49"/>
<dbReference type="PANTHER" id="PTHR21505">
    <property type="entry name" value="MADF DOMAIN-CONTAINING PROTEIN-RELATED"/>
    <property type="match status" value="1"/>
</dbReference>
<accession>A0A2G9SM49</accession>
<name>A0A2G9SM49_AQUCT</name>
<evidence type="ECO:0000259" key="2">
    <source>
        <dbReference type="PROSITE" id="PS51029"/>
    </source>
</evidence>
<evidence type="ECO:0000256" key="1">
    <source>
        <dbReference type="SAM" id="MobiDB-lite"/>
    </source>
</evidence>
<organism evidence="3">
    <name type="scientific">Aquarana catesbeiana</name>
    <name type="common">American bullfrog</name>
    <name type="synonym">Rana catesbeiana</name>
    <dbReference type="NCBI Taxonomy" id="8400"/>
    <lineage>
        <taxon>Eukaryota</taxon>
        <taxon>Metazoa</taxon>
        <taxon>Chordata</taxon>
        <taxon>Craniata</taxon>
        <taxon>Vertebrata</taxon>
        <taxon>Euteleostomi</taxon>
        <taxon>Amphibia</taxon>
        <taxon>Batrachia</taxon>
        <taxon>Anura</taxon>
        <taxon>Neobatrachia</taxon>
        <taxon>Ranoidea</taxon>
        <taxon>Ranidae</taxon>
        <taxon>Aquarana</taxon>
    </lineage>
</organism>
<dbReference type="InterPro" id="IPR006578">
    <property type="entry name" value="MADF-dom"/>
</dbReference>
<gene>
    <name evidence="3" type="ORF">AB205_0123620</name>
</gene>
<evidence type="ECO:0000313" key="3">
    <source>
        <dbReference type="EMBL" id="PIO41185.1"/>
    </source>
</evidence>
<sequence length="175" mass="19896">MRNLWEVKNTLYYNKQARRSTLEKLLEFVKTRVPDATIQFLESKIGILRNMYKKEHKKIQKSLRSGASAAQVYVHRLWYFNKLRFLDDQTEPRESLSTLPCSLPSTLSSTPAEADEEQPGPSILEEVDAPRWNQDELSQEEGLESGSQEVAMPSVSQEVAVPRDSQETGGPVSAR</sequence>
<feature type="compositionally biased region" description="Low complexity" evidence="1">
    <location>
        <begin position="95"/>
        <end position="111"/>
    </location>
</feature>
<protein>
    <recommendedName>
        <fullName evidence="2">MADF domain-containing protein</fullName>
    </recommendedName>
</protein>
<dbReference type="Pfam" id="PF10545">
    <property type="entry name" value="MADF_DNA_bdg"/>
    <property type="match status" value="1"/>
</dbReference>